<dbReference type="EMBL" id="CAJVPK010001768">
    <property type="protein sequence ID" value="CAG8597861.1"/>
    <property type="molecule type" value="Genomic_DNA"/>
</dbReference>
<evidence type="ECO:0000313" key="2">
    <source>
        <dbReference type="Proteomes" id="UP000789706"/>
    </source>
</evidence>
<organism evidence="1 2">
    <name type="scientific">Diversispora eburnea</name>
    <dbReference type="NCBI Taxonomy" id="1213867"/>
    <lineage>
        <taxon>Eukaryota</taxon>
        <taxon>Fungi</taxon>
        <taxon>Fungi incertae sedis</taxon>
        <taxon>Mucoromycota</taxon>
        <taxon>Glomeromycotina</taxon>
        <taxon>Glomeromycetes</taxon>
        <taxon>Diversisporales</taxon>
        <taxon>Diversisporaceae</taxon>
        <taxon>Diversispora</taxon>
    </lineage>
</organism>
<gene>
    <name evidence="1" type="ORF">DEBURN_LOCUS9374</name>
</gene>
<keyword evidence="2" id="KW-1185">Reference proteome</keyword>
<protein>
    <submittedName>
        <fullName evidence="1">11464_t:CDS:1</fullName>
    </submittedName>
</protein>
<name>A0A9N9CBL6_9GLOM</name>
<dbReference type="AlphaFoldDB" id="A0A9N9CBL6"/>
<evidence type="ECO:0000313" key="1">
    <source>
        <dbReference type="EMBL" id="CAG8597861.1"/>
    </source>
</evidence>
<proteinExistence type="predicted"/>
<sequence length="91" mass="10818">MSESLSNDHLRRTTTNYFTTIKQILRKETTEETEYIQEIEDTINETNDAKDIQTITEKPIETIETLNPIVEDDRDSIKLYETENSYQADWR</sequence>
<accession>A0A9N9CBL6</accession>
<reference evidence="1" key="1">
    <citation type="submission" date="2021-06" db="EMBL/GenBank/DDBJ databases">
        <authorList>
            <person name="Kallberg Y."/>
            <person name="Tangrot J."/>
            <person name="Rosling A."/>
        </authorList>
    </citation>
    <scope>NUCLEOTIDE SEQUENCE</scope>
    <source>
        <strain evidence="1">AZ414A</strain>
    </source>
</reference>
<dbReference type="Proteomes" id="UP000789706">
    <property type="component" value="Unassembled WGS sequence"/>
</dbReference>
<comment type="caution">
    <text evidence="1">The sequence shown here is derived from an EMBL/GenBank/DDBJ whole genome shotgun (WGS) entry which is preliminary data.</text>
</comment>